<feature type="region of interest" description="Disordered" evidence="1">
    <location>
        <begin position="1"/>
        <end position="26"/>
    </location>
</feature>
<protein>
    <submittedName>
        <fullName evidence="2">Uncharacterized protein</fullName>
    </submittedName>
</protein>
<name>A0A1W1Y6J0_9MICO</name>
<proteinExistence type="predicted"/>
<reference evidence="2 3" key="1">
    <citation type="submission" date="2017-04" db="EMBL/GenBank/DDBJ databases">
        <authorList>
            <person name="Afonso C.L."/>
            <person name="Miller P.J."/>
            <person name="Scott M.A."/>
            <person name="Spackman E."/>
            <person name="Goraichik I."/>
            <person name="Dimitrov K.M."/>
            <person name="Suarez D.L."/>
            <person name="Swayne D.E."/>
        </authorList>
    </citation>
    <scope>NUCLEOTIDE SEQUENCE [LARGE SCALE GENOMIC DNA]</scope>
    <source>
        <strain evidence="2 3">CGMCC 1.12511</strain>
    </source>
</reference>
<organism evidence="2 3">
    <name type="scientific">Janibacter indicus</name>
    <dbReference type="NCBI Taxonomy" id="857417"/>
    <lineage>
        <taxon>Bacteria</taxon>
        <taxon>Bacillati</taxon>
        <taxon>Actinomycetota</taxon>
        <taxon>Actinomycetes</taxon>
        <taxon>Micrococcales</taxon>
        <taxon>Intrasporangiaceae</taxon>
        <taxon>Janibacter</taxon>
    </lineage>
</organism>
<evidence type="ECO:0000256" key="1">
    <source>
        <dbReference type="SAM" id="MobiDB-lite"/>
    </source>
</evidence>
<dbReference type="EMBL" id="FWXN01000001">
    <property type="protein sequence ID" value="SMC31348.1"/>
    <property type="molecule type" value="Genomic_DNA"/>
</dbReference>
<evidence type="ECO:0000313" key="3">
    <source>
        <dbReference type="Proteomes" id="UP000192634"/>
    </source>
</evidence>
<feature type="region of interest" description="Disordered" evidence="1">
    <location>
        <begin position="43"/>
        <end position="96"/>
    </location>
</feature>
<dbReference type="Proteomes" id="UP000192634">
    <property type="component" value="Unassembled WGS sequence"/>
</dbReference>
<evidence type="ECO:0000313" key="2">
    <source>
        <dbReference type="EMBL" id="SMC31348.1"/>
    </source>
</evidence>
<gene>
    <name evidence="2" type="ORF">SAMN06296429_10167</name>
</gene>
<dbReference type="AlphaFoldDB" id="A0A1W1Y6J0"/>
<dbReference type="RefSeq" id="WP_084449349.1">
    <property type="nucleotide sequence ID" value="NZ_FWXN01000001.1"/>
</dbReference>
<sequence length="96" mass="9656">MLVVVDGQPLGESIISPGSAGTDEVSMSEGEHAYILLDQDVVVDETTQTAPDCSTHDPGTAEPGGDADGTGEPGDDTGTPVTSAPTPEIPRVVHTG</sequence>
<accession>A0A1W1Y6J0</accession>